<reference evidence="4" key="1">
    <citation type="journal article" date="2019" name="Int. J. Syst. Evol. Microbiol.">
        <title>The Global Catalogue of Microorganisms (GCM) 10K type strain sequencing project: providing services to taxonomists for standard genome sequencing and annotation.</title>
        <authorList>
            <consortium name="The Broad Institute Genomics Platform"/>
            <consortium name="The Broad Institute Genome Sequencing Center for Infectious Disease"/>
            <person name="Wu L."/>
            <person name="Ma J."/>
        </authorList>
    </citation>
    <scope>NUCLEOTIDE SEQUENCE [LARGE SCALE GENOMIC DNA]</scope>
    <source>
        <strain evidence="4">JCM 12165</strain>
    </source>
</reference>
<comment type="caution">
    <text evidence="3">The sequence shown here is derived from an EMBL/GenBank/DDBJ whole genome shotgun (WGS) entry which is preliminary data.</text>
</comment>
<evidence type="ECO:0000256" key="1">
    <source>
        <dbReference type="ARBA" id="ARBA00023002"/>
    </source>
</evidence>
<evidence type="ECO:0000313" key="4">
    <source>
        <dbReference type="Proteomes" id="UP001595896"/>
    </source>
</evidence>
<protein>
    <submittedName>
        <fullName evidence="3">NAD(P)/FAD-dependent oxidoreductase</fullName>
        <ecNumber evidence="3">1.-.-.-</ecNumber>
    </submittedName>
</protein>
<evidence type="ECO:0000259" key="2">
    <source>
        <dbReference type="Pfam" id="PF01266"/>
    </source>
</evidence>
<organism evidence="3 4">
    <name type="scientific">Bacillus daqingensis</name>
    <dbReference type="NCBI Taxonomy" id="872396"/>
    <lineage>
        <taxon>Bacteria</taxon>
        <taxon>Bacillati</taxon>
        <taxon>Bacillota</taxon>
        <taxon>Bacilli</taxon>
        <taxon>Bacillales</taxon>
        <taxon>Bacillaceae</taxon>
        <taxon>Bacillus</taxon>
    </lineage>
</organism>
<feature type="domain" description="FAD dependent oxidoreductase" evidence="2">
    <location>
        <begin position="3"/>
        <end position="330"/>
    </location>
</feature>
<dbReference type="RefSeq" id="WP_377909280.1">
    <property type="nucleotide sequence ID" value="NZ_JBHSGK010000007.1"/>
</dbReference>
<dbReference type="Gene3D" id="3.50.50.60">
    <property type="entry name" value="FAD/NAD(P)-binding domain"/>
    <property type="match status" value="1"/>
</dbReference>
<evidence type="ECO:0000313" key="3">
    <source>
        <dbReference type="EMBL" id="MFC4736644.1"/>
    </source>
</evidence>
<dbReference type="SUPFAM" id="SSF51971">
    <property type="entry name" value="Nucleotide-binding domain"/>
    <property type="match status" value="1"/>
</dbReference>
<dbReference type="InterPro" id="IPR006076">
    <property type="entry name" value="FAD-dep_OxRdtase"/>
</dbReference>
<keyword evidence="4" id="KW-1185">Reference proteome</keyword>
<dbReference type="GO" id="GO:0016491">
    <property type="term" value="F:oxidoreductase activity"/>
    <property type="evidence" value="ECO:0007669"/>
    <property type="project" value="UniProtKB-KW"/>
</dbReference>
<name>A0ABV9NXD3_9BACI</name>
<dbReference type="PANTHER" id="PTHR13847:SF289">
    <property type="entry name" value="GLYCINE OXIDASE"/>
    <property type="match status" value="1"/>
</dbReference>
<dbReference type="Proteomes" id="UP001595896">
    <property type="component" value="Unassembled WGS sequence"/>
</dbReference>
<sequence>MYDLIVIGGGVNGMAPAVHVARKGMKTVVLERDKPGAGASSAAAGMLGASTEWLPDESVRSYAESARDYLKSWVPDLEKQTGVKAGLLNTGAWRLAYTDQGQEELRAHADKAGLTCVDAPEIAGVHQALSGISFPSEAQVEATAYLNTLRAAADAEGVEVIYPAQATSITAENTLWSVTAAGETYVGRHVLYAGGIGPAPCPGMPEMVPVKGECLRFKPEAPILDTVIVTETVYLVPKADGSVICGATETPYDTTLHVHAASEEWLLKEAERICPELSGGAVKQRWAGVRPKSVRGRPAIGRLAAGLYVNTGHYRNGILFSGYTGKLLAEACSSGRVPEALQPFNPEGD</sequence>
<dbReference type="InterPro" id="IPR036188">
    <property type="entry name" value="FAD/NAD-bd_sf"/>
</dbReference>
<gene>
    <name evidence="3" type="ORF">ACFO4L_08630</name>
</gene>
<dbReference type="EC" id="1.-.-.-" evidence="3"/>
<dbReference type="SUPFAM" id="SSF54373">
    <property type="entry name" value="FAD-linked reductases, C-terminal domain"/>
    <property type="match status" value="1"/>
</dbReference>
<dbReference type="Pfam" id="PF01266">
    <property type="entry name" value="DAO"/>
    <property type="match status" value="1"/>
</dbReference>
<proteinExistence type="predicted"/>
<dbReference type="PANTHER" id="PTHR13847">
    <property type="entry name" value="SARCOSINE DEHYDROGENASE-RELATED"/>
    <property type="match status" value="1"/>
</dbReference>
<dbReference type="Gene3D" id="3.30.9.10">
    <property type="entry name" value="D-Amino Acid Oxidase, subunit A, domain 2"/>
    <property type="match status" value="1"/>
</dbReference>
<dbReference type="EMBL" id="JBHSGK010000007">
    <property type="protein sequence ID" value="MFC4736644.1"/>
    <property type="molecule type" value="Genomic_DNA"/>
</dbReference>
<keyword evidence="1 3" id="KW-0560">Oxidoreductase</keyword>
<accession>A0ABV9NXD3</accession>